<evidence type="ECO:0000313" key="2">
    <source>
        <dbReference type="Proteomes" id="UP000193566"/>
    </source>
</evidence>
<organism evidence="1 2">
    <name type="scientific">Rhodococcus rhodochrous J3</name>
    <dbReference type="NCBI Taxonomy" id="903528"/>
    <lineage>
        <taxon>Bacteria</taxon>
        <taxon>Bacillati</taxon>
        <taxon>Actinomycetota</taxon>
        <taxon>Actinomycetes</taxon>
        <taxon>Mycobacteriales</taxon>
        <taxon>Nocardiaceae</taxon>
        <taxon>Rhodococcus</taxon>
    </lineage>
</organism>
<dbReference type="Gene3D" id="3.30.565.10">
    <property type="entry name" value="Histidine kinase-like ATPase, C-terminal domain"/>
    <property type="match status" value="1"/>
</dbReference>
<dbReference type="Proteomes" id="UP000193566">
    <property type="component" value="Unassembled WGS sequence"/>
</dbReference>
<gene>
    <name evidence="1" type="ORF">SAMN02745947_03437</name>
</gene>
<reference evidence="1 2" key="1">
    <citation type="submission" date="2017-04" db="EMBL/GenBank/DDBJ databases">
        <authorList>
            <person name="Varghese N."/>
            <person name="Submissions S."/>
        </authorList>
    </citation>
    <scope>NUCLEOTIDE SEQUENCE [LARGE SCALE GENOMIC DNA]</scope>
    <source>
        <strain evidence="1 2">J3</strain>
    </source>
</reference>
<dbReference type="InterPro" id="IPR036890">
    <property type="entry name" value="HATPase_C_sf"/>
</dbReference>
<evidence type="ECO:0000313" key="1">
    <source>
        <dbReference type="EMBL" id="SMG47664.1"/>
    </source>
</evidence>
<keyword evidence="2" id="KW-1185">Reference proteome</keyword>
<sequence length="181" mass="19339">MVRTAAQVKADGLDSRYLGNLSDDQTYTTRSYPTPRTGDIRLMAKSASIESARDHNPPVVELRVEAHPDQLAVLRAVAAAIALQHDFDLDTVADVKLAVDEAATRLIMGAPEDAILACSFRAALPLLHISLSAPTNDASAIGQPRSFGWHVLNSLTESISVTSDDSRATIDMSIAEGSADR</sequence>
<protein>
    <submittedName>
        <fullName evidence="1">Serine/threonine-protein kinase RsbW</fullName>
    </submittedName>
</protein>
<comment type="caution">
    <text evidence="1">The sequence shown here is derived from an EMBL/GenBank/DDBJ whole genome shotgun (WGS) entry which is preliminary data.</text>
</comment>
<dbReference type="GO" id="GO:0016301">
    <property type="term" value="F:kinase activity"/>
    <property type="evidence" value="ECO:0007669"/>
    <property type="project" value="UniProtKB-KW"/>
</dbReference>
<keyword evidence="1" id="KW-0418">Kinase</keyword>
<dbReference type="EMBL" id="FXAV01000009">
    <property type="protein sequence ID" value="SMG47664.1"/>
    <property type="molecule type" value="Genomic_DNA"/>
</dbReference>
<accession>A0ABY1MDD6</accession>
<keyword evidence="1" id="KW-0808">Transferase</keyword>
<proteinExistence type="predicted"/>
<name>A0ABY1MDD6_RHORH</name>